<dbReference type="STRING" id="5486.A0A367Y068"/>
<comment type="caution">
    <text evidence="8">The sequence shown here is derived from an EMBL/GenBank/DDBJ whole genome shotgun (WGS) entry which is preliminary data.</text>
</comment>
<evidence type="ECO:0000256" key="2">
    <source>
        <dbReference type="ARBA" id="ARBA00008072"/>
    </source>
</evidence>
<dbReference type="EMBL" id="QLNQ01000027">
    <property type="protein sequence ID" value="RCK59234.1"/>
    <property type="molecule type" value="Genomic_DNA"/>
</dbReference>
<dbReference type="CDD" id="cd08254">
    <property type="entry name" value="hydroxyacyl_CoA_DH"/>
    <property type="match status" value="1"/>
</dbReference>
<accession>A0A367Y068</accession>
<keyword evidence="3 6" id="KW-0479">Metal-binding</keyword>
<comment type="cofactor">
    <cofactor evidence="1 6">
        <name>Zn(2+)</name>
        <dbReference type="ChEBI" id="CHEBI:29105"/>
    </cofactor>
</comment>
<keyword evidence="4 6" id="KW-0862">Zinc</keyword>
<evidence type="ECO:0000256" key="5">
    <source>
        <dbReference type="ARBA" id="ARBA00023002"/>
    </source>
</evidence>
<feature type="domain" description="Enoyl reductase (ER)" evidence="7">
    <location>
        <begin position="44"/>
        <end position="364"/>
    </location>
</feature>
<dbReference type="FunFam" id="3.90.180.10:FF:000047">
    <property type="entry name" value="(R)-specific carbonyl reductase"/>
    <property type="match status" value="1"/>
</dbReference>
<comment type="similarity">
    <text evidence="2 6">Belongs to the zinc-containing alcohol dehydrogenase family.</text>
</comment>
<dbReference type="Pfam" id="PF00107">
    <property type="entry name" value="ADH_zinc_N"/>
    <property type="match status" value="1"/>
</dbReference>
<keyword evidence="9" id="KW-1185">Reference proteome</keyword>
<dbReference type="InterPro" id="IPR036291">
    <property type="entry name" value="NAD(P)-bd_dom_sf"/>
</dbReference>
<evidence type="ECO:0000256" key="6">
    <source>
        <dbReference type="RuleBase" id="RU361277"/>
    </source>
</evidence>
<keyword evidence="5" id="KW-0560">Oxidoreductase</keyword>
<reference evidence="8 9" key="1">
    <citation type="submission" date="2018-06" db="EMBL/GenBank/DDBJ databases">
        <title>Whole genome sequencing of Candida tropicalis (genome annotated by CSBL at Korea University).</title>
        <authorList>
            <person name="Ahn J."/>
        </authorList>
    </citation>
    <scope>NUCLEOTIDE SEQUENCE [LARGE SCALE GENOMIC DNA]</scope>
    <source>
        <strain evidence="8 9">ATCC 20962</strain>
    </source>
</reference>
<evidence type="ECO:0000259" key="7">
    <source>
        <dbReference type="SMART" id="SM00829"/>
    </source>
</evidence>
<dbReference type="PROSITE" id="PS00059">
    <property type="entry name" value="ADH_ZINC"/>
    <property type="match status" value="1"/>
</dbReference>
<proteinExistence type="inferred from homology"/>
<dbReference type="InterPro" id="IPR002328">
    <property type="entry name" value="ADH_Zn_CS"/>
</dbReference>
<dbReference type="InterPro" id="IPR011032">
    <property type="entry name" value="GroES-like_sf"/>
</dbReference>
<dbReference type="Proteomes" id="UP000253472">
    <property type="component" value="Unassembled WGS sequence"/>
</dbReference>
<dbReference type="GO" id="GO:0005737">
    <property type="term" value="C:cytoplasm"/>
    <property type="evidence" value="ECO:0007669"/>
    <property type="project" value="TreeGrafter"/>
</dbReference>
<organism evidence="8 9">
    <name type="scientific">Candida viswanathii</name>
    <dbReference type="NCBI Taxonomy" id="5486"/>
    <lineage>
        <taxon>Eukaryota</taxon>
        <taxon>Fungi</taxon>
        <taxon>Dikarya</taxon>
        <taxon>Ascomycota</taxon>
        <taxon>Saccharomycotina</taxon>
        <taxon>Pichiomycetes</taxon>
        <taxon>Debaryomycetaceae</taxon>
        <taxon>Candida/Lodderomyces clade</taxon>
        <taxon>Candida</taxon>
    </lineage>
</organism>
<dbReference type="PANTHER" id="PTHR42940">
    <property type="entry name" value="ALCOHOL DEHYDROGENASE 1-RELATED"/>
    <property type="match status" value="1"/>
</dbReference>
<dbReference type="PANTHER" id="PTHR42940:SF8">
    <property type="entry name" value="VACUOLAR PROTEIN SORTING-ASSOCIATED PROTEIN 11"/>
    <property type="match status" value="1"/>
</dbReference>
<dbReference type="InterPro" id="IPR013149">
    <property type="entry name" value="ADH-like_C"/>
</dbReference>
<dbReference type="Pfam" id="PF08240">
    <property type="entry name" value="ADH_N"/>
    <property type="match status" value="1"/>
</dbReference>
<evidence type="ECO:0000313" key="9">
    <source>
        <dbReference type="Proteomes" id="UP000253472"/>
    </source>
</evidence>
<dbReference type="Gene3D" id="3.90.180.10">
    <property type="entry name" value="Medium-chain alcohol dehydrogenases, catalytic domain"/>
    <property type="match status" value="1"/>
</dbReference>
<name>A0A367Y068_9ASCO</name>
<dbReference type="OrthoDB" id="1879366at2759"/>
<dbReference type="SUPFAM" id="SSF50129">
    <property type="entry name" value="GroES-like"/>
    <property type="match status" value="1"/>
</dbReference>
<dbReference type="InterPro" id="IPR013154">
    <property type="entry name" value="ADH-like_N"/>
</dbReference>
<evidence type="ECO:0000256" key="3">
    <source>
        <dbReference type="ARBA" id="ARBA00022723"/>
    </source>
</evidence>
<evidence type="ECO:0000256" key="4">
    <source>
        <dbReference type="ARBA" id="ARBA00022833"/>
    </source>
</evidence>
<dbReference type="Gene3D" id="3.40.50.720">
    <property type="entry name" value="NAD(P)-binding Rossmann-like Domain"/>
    <property type="match status" value="1"/>
</dbReference>
<sequence>MSLVLKRLLPIRSPTLLNSKFIQLQSQIRTMAIPATQTGFIFTKQEGLNYRTDIPVRKPQAGQLLLKVNAVGLCHSDLHVIDKELECGDNYVMGHEIAGTVAEVGPEVEGYKVGDRVACVGPNGCGVCKHCLTGNDNVCKTAFLDWFGLGSDGGYEEYLLVRRPRNLVKVPDNVSIEEAAAITDAVLTPYHAVKTAKVKPTSNVLIIGAGGLGGNGIQTVKAFGGKVTVVDKKEKARDQAKVLGADEVYSEIPTSVEPGTFDVCLDFVSVQATFDLCQKYCEPKGIIIPVGLGATKLTIDLADLDLREITVTGTFWGTANDLREAFDLVSQGKIKPIVSHAPLKELPNYMEKLKQGAYEGRVVFHP</sequence>
<dbReference type="AlphaFoldDB" id="A0A367Y068"/>
<evidence type="ECO:0000256" key="1">
    <source>
        <dbReference type="ARBA" id="ARBA00001947"/>
    </source>
</evidence>
<protein>
    <submittedName>
        <fullName evidence="8">NAD-dependent alcohol dehydrogenase</fullName>
    </submittedName>
</protein>
<dbReference type="InterPro" id="IPR020843">
    <property type="entry name" value="ER"/>
</dbReference>
<evidence type="ECO:0000313" key="8">
    <source>
        <dbReference type="EMBL" id="RCK59234.1"/>
    </source>
</evidence>
<gene>
    <name evidence="8" type="primary">adh_0</name>
    <name evidence="8" type="ORF">Cantr_07927</name>
</gene>
<dbReference type="SMART" id="SM00829">
    <property type="entry name" value="PKS_ER"/>
    <property type="match status" value="1"/>
</dbReference>
<dbReference type="GO" id="GO:0004022">
    <property type="term" value="F:alcohol dehydrogenase (NAD+) activity"/>
    <property type="evidence" value="ECO:0007669"/>
    <property type="project" value="TreeGrafter"/>
</dbReference>
<dbReference type="GO" id="GO:0008270">
    <property type="term" value="F:zinc ion binding"/>
    <property type="evidence" value="ECO:0007669"/>
    <property type="project" value="InterPro"/>
</dbReference>
<dbReference type="SUPFAM" id="SSF51735">
    <property type="entry name" value="NAD(P)-binding Rossmann-fold domains"/>
    <property type="match status" value="1"/>
</dbReference>